<dbReference type="InterPro" id="IPR033248">
    <property type="entry name" value="Transketolase_C"/>
</dbReference>
<dbReference type="SMART" id="SM00861">
    <property type="entry name" value="Transket_pyr"/>
    <property type="match status" value="1"/>
</dbReference>
<dbReference type="SUPFAM" id="SSF52518">
    <property type="entry name" value="Thiamin diphosphate-binding fold (THDP-binding)"/>
    <property type="match status" value="1"/>
</dbReference>
<dbReference type="InterPro" id="IPR009014">
    <property type="entry name" value="Transketo_C/PFOR_II"/>
</dbReference>
<dbReference type="Pfam" id="PF02779">
    <property type="entry name" value="Transket_pyr"/>
    <property type="match status" value="1"/>
</dbReference>
<dbReference type="InterPro" id="IPR020826">
    <property type="entry name" value="Transketolase_BS"/>
</dbReference>
<protein>
    <submittedName>
        <fullName evidence="6">Transketolase</fullName>
    </submittedName>
</protein>
<dbReference type="RefSeq" id="WP_218122640.1">
    <property type="nucleotide sequence ID" value="NZ_FNCY01000003.1"/>
</dbReference>
<evidence type="ECO:0000256" key="2">
    <source>
        <dbReference type="ARBA" id="ARBA00007131"/>
    </source>
</evidence>
<dbReference type="Gene3D" id="3.40.50.970">
    <property type="match status" value="1"/>
</dbReference>
<evidence type="ECO:0000259" key="5">
    <source>
        <dbReference type="SMART" id="SM00861"/>
    </source>
</evidence>
<name>A0A1G7Z496_9RHOO</name>
<dbReference type="PANTHER" id="PTHR43825">
    <property type="entry name" value="PYRUVATE DEHYDROGENASE E1 COMPONENT"/>
    <property type="match status" value="1"/>
</dbReference>
<dbReference type="InterPro" id="IPR005475">
    <property type="entry name" value="Transketolase-like_Pyr-bd"/>
</dbReference>
<dbReference type="Proteomes" id="UP000198607">
    <property type="component" value="Unassembled WGS sequence"/>
</dbReference>
<dbReference type="CDD" id="cd07033">
    <property type="entry name" value="TPP_PYR_DXS_TK_like"/>
    <property type="match status" value="1"/>
</dbReference>
<dbReference type="FunFam" id="3.40.50.970:FF:000129">
    <property type="entry name" value="Transketolase"/>
    <property type="match status" value="1"/>
</dbReference>
<keyword evidence="3" id="KW-0808">Transferase</keyword>
<dbReference type="PROSITE" id="PS00802">
    <property type="entry name" value="TRANSKETOLASE_2"/>
    <property type="match status" value="1"/>
</dbReference>
<evidence type="ECO:0000313" key="6">
    <source>
        <dbReference type="EMBL" id="SDH03592.1"/>
    </source>
</evidence>
<comment type="similarity">
    <text evidence="2">Belongs to the transketolase family.</text>
</comment>
<sequence length="315" mass="33254">MSLMTLPTRDGYGHALVELGATNPDVIVLDADLAKSTRSDWFQAKYPDRFFDIGISEQDMIGTAAGLALGGKIPFATTYAVFVAGRAWDQVRTTVCYSNLNVKIAGAHGGFSAGGDGATHQALEDVAVMRVLPNMTVILPCDAIEAKKATIAAAKMEGPCYLRFAREATPVFTDEGDVFEIGKAIVMQPGTDVTIIAAGPLVYEALLAHDKLAQEGISARVINMHTVKPLDEVAVLAAAKETGAIVTVDEAQLAGGLGGAVAEFLVSHHPVPVEMVGIKDTFLECGLPEELATKYQLVAKDFVAAAKKVIARKAK</sequence>
<dbReference type="InterPro" id="IPR029061">
    <property type="entry name" value="THDP-binding"/>
</dbReference>
<evidence type="ECO:0000256" key="3">
    <source>
        <dbReference type="ARBA" id="ARBA00022679"/>
    </source>
</evidence>
<dbReference type="EMBL" id="FNCY01000003">
    <property type="protein sequence ID" value="SDH03592.1"/>
    <property type="molecule type" value="Genomic_DNA"/>
</dbReference>
<dbReference type="GO" id="GO:0016740">
    <property type="term" value="F:transferase activity"/>
    <property type="evidence" value="ECO:0007669"/>
    <property type="project" value="UniProtKB-KW"/>
</dbReference>
<dbReference type="AlphaFoldDB" id="A0A1G7Z496"/>
<gene>
    <name evidence="6" type="ORF">SAMN05660652_01071</name>
</gene>
<keyword evidence="7" id="KW-1185">Reference proteome</keyword>
<dbReference type="PANTHER" id="PTHR43825:SF1">
    <property type="entry name" value="TRANSKETOLASE-LIKE PYRIMIDINE-BINDING DOMAIN-CONTAINING PROTEIN"/>
    <property type="match status" value="1"/>
</dbReference>
<proteinExistence type="inferred from homology"/>
<evidence type="ECO:0000313" key="7">
    <source>
        <dbReference type="Proteomes" id="UP000198607"/>
    </source>
</evidence>
<accession>A0A1G7Z496</accession>
<dbReference type="SUPFAM" id="SSF52922">
    <property type="entry name" value="TK C-terminal domain-like"/>
    <property type="match status" value="1"/>
</dbReference>
<evidence type="ECO:0000256" key="4">
    <source>
        <dbReference type="ARBA" id="ARBA00023052"/>
    </source>
</evidence>
<dbReference type="InterPro" id="IPR051157">
    <property type="entry name" value="PDH/Transketolase"/>
</dbReference>
<evidence type="ECO:0000256" key="1">
    <source>
        <dbReference type="ARBA" id="ARBA00001964"/>
    </source>
</evidence>
<organism evidence="6 7">
    <name type="scientific">Propionivibrio dicarboxylicus</name>
    <dbReference type="NCBI Taxonomy" id="83767"/>
    <lineage>
        <taxon>Bacteria</taxon>
        <taxon>Pseudomonadati</taxon>
        <taxon>Pseudomonadota</taxon>
        <taxon>Betaproteobacteria</taxon>
        <taxon>Rhodocyclales</taxon>
        <taxon>Rhodocyclaceae</taxon>
        <taxon>Propionivibrio</taxon>
    </lineage>
</organism>
<dbReference type="Pfam" id="PF02780">
    <property type="entry name" value="Transketolase_C"/>
    <property type="match status" value="1"/>
</dbReference>
<comment type="cofactor">
    <cofactor evidence="1">
        <name>thiamine diphosphate</name>
        <dbReference type="ChEBI" id="CHEBI:58937"/>
    </cofactor>
</comment>
<keyword evidence="4" id="KW-0786">Thiamine pyrophosphate</keyword>
<dbReference type="Gene3D" id="3.40.50.920">
    <property type="match status" value="1"/>
</dbReference>
<feature type="domain" description="Transketolase-like pyrimidine-binding" evidence="5">
    <location>
        <begin position="6"/>
        <end position="171"/>
    </location>
</feature>
<dbReference type="STRING" id="83767.SAMN05660652_01071"/>
<reference evidence="6 7" key="1">
    <citation type="submission" date="2016-10" db="EMBL/GenBank/DDBJ databases">
        <authorList>
            <person name="de Groot N.N."/>
        </authorList>
    </citation>
    <scope>NUCLEOTIDE SEQUENCE [LARGE SCALE GENOMIC DNA]</scope>
    <source>
        <strain evidence="6 7">DSM 5885</strain>
    </source>
</reference>